<gene>
    <name evidence="1" type="ORF">OIU85_028002</name>
</gene>
<organism evidence="1 2">
    <name type="scientific">Salix viminalis</name>
    <name type="common">Common osier</name>
    <name type="synonym">Basket willow</name>
    <dbReference type="NCBI Taxonomy" id="40686"/>
    <lineage>
        <taxon>Eukaryota</taxon>
        <taxon>Viridiplantae</taxon>
        <taxon>Streptophyta</taxon>
        <taxon>Embryophyta</taxon>
        <taxon>Tracheophyta</taxon>
        <taxon>Spermatophyta</taxon>
        <taxon>Magnoliopsida</taxon>
        <taxon>eudicotyledons</taxon>
        <taxon>Gunneridae</taxon>
        <taxon>Pentapetalae</taxon>
        <taxon>rosids</taxon>
        <taxon>fabids</taxon>
        <taxon>Malpighiales</taxon>
        <taxon>Salicaceae</taxon>
        <taxon>Saliceae</taxon>
        <taxon>Salix</taxon>
    </lineage>
</organism>
<reference evidence="1" key="1">
    <citation type="submission" date="2022-11" db="EMBL/GenBank/DDBJ databases">
        <authorList>
            <person name="Hyden B.L."/>
            <person name="Feng K."/>
            <person name="Yates T."/>
            <person name="Jawdy S."/>
            <person name="Smart L.B."/>
            <person name="Muchero W."/>
        </authorList>
    </citation>
    <scope>NUCLEOTIDE SEQUENCE</scope>
    <source>
        <tissue evidence="1">Shoot tip</tissue>
    </source>
</reference>
<sequence length="184" mass="20531">MPLDVKQRYVRCSQDSGEGDLHILCLSAPAVGPNVMAHLRWLPHSMKVQKLAVLPYISSKMQTFWVSDGLHSVHTITLSDMDAAVTYDGDETQEKLIRITVIQAVLSAEKIQDLIPLGANGILILGQAGNIYIHTQFPEVAWRLELIYLFAVLSCSCFLCILVHNNSKDIELVKVKIVENLHVQ</sequence>
<name>A0A9Q0QJY8_SALVM</name>
<dbReference type="AlphaFoldDB" id="A0A9Q0QJY8"/>
<keyword evidence="2" id="KW-1185">Reference proteome</keyword>
<proteinExistence type="predicted"/>
<evidence type="ECO:0000313" key="2">
    <source>
        <dbReference type="Proteomes" id="UP001151529"/>
    </source>
</evidence>
<dbReference type="PANTHER" id="PTHR37383:SF1">
    <property type="entry name" value="OS01G0694200 PROTEIN"/>
    <property type="match status" value="1"/>
</dbReference>
<dbReference type="Proteomes" id="UP001151529">
    <property type="component" value="Chromosome 4"/>
</dbReference>
<accession>A0A9Q0QJY8</accession>
<protein>
    <submittedName>
        <fullName evidence="1">Uncharacterized protein</fullName>
    </submittedName>
</protein>
<comment type="caution">
    <text evidence="1">The sequence shown here is derived from an EMBL/GenBank/DDBJ whole genome shotgun (WGS) entry which is preliminary data.</text>
</comment>
<reference evidence="1" key="2">
    <citation type="journal article" date="2023" name="Int. J. Mol. Sci.">
        <title>De Novo Assembly and Annotation of 11 Diverse Shrub Willow (Salix) Genomes Reveals Novel Gene Organization in Sex-Linked Regions.</title>
        <authorList>
            <person name="Hyden B."/>
            <person name="Feng K."/>
            <person name="Yates T.B."/>
            <person name="Jawdy S."/>
            <person name="Cereghino C."/>
            <person name="Smart L.B."/>
            <person name="Muchero W."/>
        </authorList>
    </citation>
    <scope>NUCLEOTIDE SEQUENCE [LARGE SCALE GENOMIC DNA]</scope>
    <source>
        <tissue evidence="1">Shoot tip</tissue>
    </source>
</reference>
<dbReference type="OrthoDB" id="1925091at2759"/>
<dbReference type="EMBL" id="JAPFFL010000008">
    <property type="protein sequence ID" value="KAJ6707691.1"/>
    <property type="molecule type" value="Genomic_DNA"/>
</dbReference>
<evidence type="ECO:0000313" key="1">
    <source>
        <dbReference type="EMBL" id="KAJ6707691.1"/>
    </source>
</evidence>
<dbReference type="PANTHER" id="PTHR37383">
    <property type="entry name" value="OS01G0694200 PROTEIN"/>
    <property type="match status" value="1"/>
</dbReference>